<evidence type="ECO:0000313" key="2">
    <source>
        <dbReference type="Proteomes" id="UP000828048"/>
    </source>
</evidence>
<evidence type="ECO:0000313" key="1">
    <source>
        <dbReference type="EMBL" id="KAH7845411.1"/>
    </source>
</evidence>
<comment type="caution">
    <text evidence="1">The sequence shown here is derived from an EMBL/GenBank/DDBJ whole genome shotgun (WGS) entry which is preliminary data.</text>
</comment>
<protein>
    <submittedName>
        <fullName evidence="1">Uncharacterized protein</fullName>
    </submittedName>
</protein>
<reference evidence="1 2" key="1">
    <citation type="journal article" date="2021" name="Hortic Res">
        <title>High-quality reference genome and annotation aids understanding of berry development for evergreen blueberry (Vaccinium darrowii).</title>
        <authorList>
            <person name="Yu J."/>
            <person name="Hulse-Kemp A.M."/>
            <person name="Babiker E."/>
            <person name="Staton M."/>
        </authorList>
    </citation>
    <scope>NUCLEOTIDE SEQUENCE [LARGE SCALE GENOMIC DNA]</scope>
    <source>
        <strain evidence="2">cv. NJ 8807/NJ 8810</strain>
        <tissue evidence="1">Young leaf</tissue>
    </source>
</reference>
<proteinExistence type="predicted"/>
<keyword evidence="2" id="KW-1185">Reference proteome</keyword>
<accession>A0ACB7XW39</accession>
<sequence length="224" mass="25323">MLVRFSLIAALTLSYRFPVCARRGSLVLDDQQLSGTKPKCSKTDALKGKTKSSSVEEHAQELNPVLKVSEIQSTERRVKQVQAAVSKSSFLSESDAVTVAQQKAQERLIERTTETSRPSPEHDDKTVARRRLLKSSLTVWEISSTEDHGPTLRRGSKQGQLICKKNFVLGNKLNRRFPSLRTEMTLMIIKRRKPTKEAIKAPAPWSQKDLNLPHILFHLAWELP</sequence>
<organism evidence="1 2">
    <name type="scientific">Vaccinium darrowii</name>
    <dbReference type="NCBI Taxonomy" id="229202"/>
    <lineage>
        <taxon>Eukaryota</taxon>
        <taxon>Viridiplantae</taxon>
        <taxon>Streptophyta</taxon>
        <taxon>Embryophyta</taxon>
        <taxon>Tracheophyta</taxon>
        <taxon>Spermatophyta</taxon>
        <taxon>Magnoliopsida</taxon>
        <taxon>eudicotyledons</taxon>
        <taxon>Gunneridae</taxon>
        <taxon>Pentapetalae</taxon>
        <taxon>asterids</taxon>
        <taxon>Ericales</taxon>
        <taxon>Ericaceae</taxon>
        <taxon>Vaccinioideae</taxon>
        <taxon>Vaccinieae</taxon>
        <taxon>Vaccinium</taxon>
    </lineage>
</organism>
<dbReference type="EMBL" id="CM037155">
    <property type="protein sequence ID" value="KAH7845411.1"/>
    <property type="molecule type" value="Genomic_DNA"/>
</dbReference>
<name>A0ACB7XW39_9ERIC</name>
<dbReference type="Proteomes" id="UP000828048">
    <property type="component" value="Chromosome 5"/>
</dbReference>
<gene>
    <name evidence="1" type="ORF">Vadar_001679</name>
</gene>